<evidence type="ECO:0000259" key="9">
    <source>
        <dbReference type="Pfam" id="PF01035"/>
    </source>
</evidence>
<keyword evidence="6 8" id="KW-0234">DNA repair</keyword>
<dbReference type="NCBIfam" id="TIGR00589">
    <property type="entry name" value="ogt"/>
    <property type="match status" value="1"/>
</dbReference>
<dbReference type="InterPro" id="IPR036217">
    <property type="entry name" value="MethylDNA_cys_MeTrfase_DNAb"/>
</dbReference>
<comment type="similarity">
    <text evidence="8">Belongs to the MGMT family.</text>
</comment>
<dbReference type="InterPro" id="IPR008332">
    <property type="entry name" value="MethylG_MeTrfase_N"/>
</dbReference>
<evidence type="ECO:0000256" key="4">
    <source>
        <dbReference type="ARBA" id="ARBA00022679"/>
    </source>
</evidence>
<dbReference type="Pfam" id="PF02870">
    <property type="entry name" value="Methyltransf_1N"/>
    <property type="match status" value="1"/>
</dbReference>
<keyword evidence="2 8" id="KW-0963">Cytoplasm</keyword>
<evidence type="ECO:0000256" key="2">
    <source>
        <dbReference type="ARBA" id="ARBA00022490"/>
    </source>
</evidence>
<comment type="catalytic activity">
    <reaction evidence="7 8">
        <text>a 6-O-methyl-2'-deoxyguanosine in DNA + L-cysteinyl-[protein] = S-methyl-L-cysteinyl-[protein] + a 2'-deoxyguanosine in DNA</text>
        <dbReference type="Rhea" id="RHEA:24000"/>
        <dbReference type="Rhea" id="RHEA-COMP:10131"/>
        <dbReference type="Rhea" id="RHEA-COMP:10132"/>
        <dbReference type="Rhea" id="RHEA-COMP:11367"/>
        <dbReference type="Rhea" id="RHEA-COMP:11368"/>
        <dbReference type="ChEBI" id="CHEBI:29950"/>
        <dbReference type="ChEBI" id="CHEBI:82612"/>
        <dbReference type="ChEBI" id="CHEBI:85445"/>
        <dbReference type="ChEBI" id="CHEBI:85448"/>
        <dbReference type="EC" id="2.1.1.63"/>
    </reaction>
</comment>
<dbReference type="Proteomes" id="UP000597761">
    <property type="component" value="Unassembled WGS sequence"/>
</dbReference>
<feature type="domain" description="Methylguanine DNA methyltransferase ribonuclease-like" evidence="10">
    <location>
        <begin position="16"/>
        <end position="86"/>
    </location>
</feature>
<dbReference type="GO" id="GO:0008168">
    <property type="term" value="F:methyltransferase activity"/>
    <property type="evidence" value="ECO:0007669"/>
    <property type="project" value="UniProtKB-KW"/>
</dbReference>
<name>A0ABQ1PG83_9MICC</name>
<dbReference type="InterPro" id="IPR023546">
    <property type="entry name" value="MGMT"/>
</dbReference>
<feature type="domain" description="Methylated-DNA-[protein]-cysteine S-methyltransferase DNA binding" evidence="9">
    <location>
        <begin position="93"/>
        <end position="171"/>
    </location>
</feature>
<keyword evidence="12" id="KW-1185">Reference proteome</keyword>
<reference evidence="12" key="1">
    <citation type="journal article" date="2019" name="Int. J. Syst. Evol. Microbiol.">
        <title>The Global Catalogue of Microorganisms (GCM) 10K type strain sequencing project: providing services to taxonomists for standard genome sequencing and annotation.</title>
        <authorList>
            <consortium name="The Broad Institute Genomics Platform"/>
            <consortium name="The Broad Institute Genome Sequencing Center for Infectious Disease"/>
            <person name="Wu L."/>
            <person name="Ma J."/>
        </authorList>
    </citation>
    <scope>NUCLEOTIDE SEQUENCE [LARGE SCALE GENOMIC DNA]</scope>
    <source>
        <strain evidence="12">CGMCC 1.15480</strain>
    </source>
</reference>
<dbReference type="PANTHER" id="PTHR10815:SF5">
    <property type="entry name" value="METHYLATED-DNA--PROTEIN-CYSTEINE METHYLTRANSFERASE"/>
    <property type="match status" value="1"/>
</dbReference>
<comment type="function">
    <text evidence="8">Involved in the cellular defense against the biological effects of O6-methylguanine (O6-MeG) and O4-methylthymine (O4-MeT) in DNA. Repairs the methylated nucleobase in DNA by stoichiometrically transferring the methyl group to a cysteine residue in the enzyme. This is a suicide reaction: the enzyme is irreversibly inactivated.</text>
</comment>
<comment type="catalytic activity">
    <reaction evidence="1 8">
        <text>a 4-O-methyl-thymidine in DNA + L-cysteinyl-[protein] = a thymidine in DNA + S-methyl-L-cysteinyl-[protein]</text>
        <dbReference type="Rhea" id="RHEA:53428"/>
        <dbReference type="Rhea" id="RHEA-COMP:10131"/>
        <dbReference type="Rhea" id="RHEA-COMP:10132"/>
        <dbReference type="Rhea" id="RHEA-COMP:13555"/>
        <dbReference type="Rhea" id="RHEA-COMP:13556"/>
        <dbReference type="ChEBI" id="CHEBI:29950"/>
        <dbReference type="ChEBI" id="CHEBI:82612"/>
        <dbReference type="ChEBI" id="CHEBI:137386"/>
        <dbReference type="ChEBI" id="CHEBI:137387"/>
        <dbReference type="EC" id="2.1.1.63"/>
    </reaction>
</comment>
<evidence type="ECO:0000256" key="8">
    <source>
        <dbReference type="HAMAP-Rule" id="MF_00772"/>
    </source>
</evidence>
<dbReference type="InterPro" id="IPR036631">
    <property type="entry name" value="MGMT_N_sf"/>
</dbReference>
<dbReference type="EMBL" id="BMJI01000018">
    <property type="protein sequence ID" value="GGC96684.1"/>
    <property type="molecule type" value="Genomic_DNA"/>
</dbReference>
<dbReference type="PROSITE" id="PS00374">
    <property type="entry name" value="MGMT"/>
    <property type="match status" value="1"/>
</dbReference>
<dbReference type="HAMAP" id="MF_00772">
    <property type="entry name" value="OGT"/>
    <property type="match status" value="1"/>
</dbReference>
<dbReference type="EC" id="2.1.1.63" evidence="8"/>
<dbReference type="PANTHER" id="PTHR10815">
    <property type="entry name" value="METHYLATED-DNA--PROTEIN-CYSTEINE METHYLTRANSFERASE"/>
    <property type="match status" value="1"/>
</dbReference>
<organism evidence="11 12">
    <name type="scientific">Tersicoccus solisilvae</name>
    <dbReference type="NCBI Taxonomy" id="1882339"/>
    <lineage>
        <taxon>Bacteria</taxon>
        <taxon>Bacillati</taxon>
        <taxon>Actinomycetota</taxon>
        <taxon>Actinomycetes</taxon>
        <taxon>Micrococcales</taxon>
        <taxon>Micrococcaceae</taxon>
        <taxon>Tersicoccus</taxon>
    </lineage>
</organism>
<gene>
    <name evidence="11" type="primary">ogt</name>
    <name evidence="11" type="ORF">GCM10011512_24630</name>
</gene>
<dbReference type="CDD" id="cd06445">
    <property type="entry name" value="ATase"/>
    <property type="match status" value="1"/>
</dbReference>
<dbReference type="Pfam" id="PF01035">
    <property type="entry name" value="DNA_binding_1"/>
    <property type="match status" value="1"/>
</dbReference>
<dbReference type="SUPFAM" id="SSF46767">
    <property type="entry name" value="Methylated DNA-protein cysteine methyltransferase, C-terminal domain"/>
    <property type="match status" value="1"/>
</dbReference>
<comment type="caution">
    <text evidence="11">The sequence shown here is derived from an EMBL/GenBank/DDBJ whole genome shotgun (WGS) entry which is preliminary data.</text>
</comment>
<dbReference type="InterPro" id="IPR014048">
    <property type="entry name" value="MethylDNA_cys_MeTrfase_DNA-bd"/>
</dbReference>
<accession>A0ABQ1PG83</accession>
<feature type="active site" description="Nucleophile; methyl group acceptor" evidence="8">
    <location>
        <position position="143"/>
    </location>
</feature>
<dbReference type="InterPro" id="IPR001497">
    <property type="entry name" value="MethylDNA_cys_MeTrfase_AS"/>
</dbReference>
<dbReference type="InterPro" id="IPR036388">
    <property type="entry name" value="WH-like_DNA-bd_sf"/>
</dbReference>
<comment type="miscellaneous">
    <text evidence="8">This enzyme catalyzes only one turnover and therefore is not strictly catalytic. According to one definition, an enzyme is a biocatalyst that acts repeatedly and over many reaction cycles.</text>
</comment>
<evidence type="ECO:0000256" key="7">
    <source>
        <dbReference type="ARBA" id="ARBA00049348"/>
    </source>
</evidence>
<evidence type="ECO:0000256" key="3">
    <source>
        <dbReference type="ARBA" id="ARBA00022603"/>
    </source>
</evidence>
<sequence>MGGTPDMSNAITTRRHAFAPTTLGDLLIIAEDDAVVGIYFPGHWYPPAAADSGERVEEADDGLISTTAAQVREYLEGRRTRFDVLLRTNGDAFSEQVWTILRDIPYGQTTTYGAIALALGNPQLAQRVGQAVGHNPLSIVVPCHRVVGADGSLTGFAGGLDRKRTLLALEEPAEVRAARLF</sequence>
<keyword evidence="3 8" id="KW-0489">Methyltransferase</keyword>
<dbReference type="GO" id="GO:0032259">
    <property type="term" value="P:methylation"/>
    <property type="evidence" value="ECO:0007669"/>
    <property type="project" value="UniProtKB-KW"/>
</dbReference>
<evidence type="ECO:0000256" key="6">
    <source>
        <dbReference type="ARBA" id="ARBA00023204"/>
    </source>
</evidence>
<evidence type="ECO:0000259" key="10">
    <source>
        <dbReference type="Pfam" id="PF02870"/>
    </source>
</evidence>
<proteinExistence type="inferred from homology"/>
<comment type="subcellular location">
    <subcellularLocation>
        <location evidence="8">Cytoplasm</location>
    </subcellularLocation>
</comment>
<evidence type="ECO:0000256" key="1">
    <source>
        <dbReference type="ARBA" id="ARBA00001286"/>
    </source>
</evidence>
<dbReference type="Gene3D" id="3.30.160.70">
    <property type="entry name" value="Methylated DNA-protein cysteine methyltransferase domain"/>
    <property type="match status" value="1"/>
</dbReference>
<keyword evidence="5 8" id="KW-0227">DNA damage</keyword>
<evidence type="ECO:0000313" key="12">
    <source>
        <dbReference type="Proteomes" id="UP000597761"/>
    </source>
</evidence>
<protein>
    <recommendedName>
        <fullName evidence="8">Methylated-DNA--protein-cysteine methyltransferase</fullName>
        <ecNumber evidence="8">2.1.1.63</ecNumber>
    </recommendedName>
    <alternativeName>
        <fullName evidence="8">6-O-methylguanine-DNA methyltransferase</fullName>
        <shortName evidence="8">MGMT</shortName>
    </alternativeName>
    <alternativeName>
        <fullName evidence="8">O-6-methylguanine-DNA-alkyltransferase</fullName>
    </alternativeName>
</protein>
<evidence type="ECO:0000256" key="5">
    <source>
        <dbReference type="ARBA" id="ARBA00022763"/>
    </source>
</evidence>
<dbReference type="SUPFAM" id="SSF53155">
    <property type="entry name" value="Methylated DNA-protein cysteine methyltransferase domain"/>
    <property type="match status" value="1"/>
</dbReference>
<evidence type="ECO:0000313" key="11">
    <source>
        <dbReference type="EMBL" id="GGC96684.1"/>
    </source>
</evidence>
<dbReference type="Gene3D" id="1.10.10.10">
    <property type="entry name" value="Winged helix-like DNA-binding domain superfamily/Winged helix DNA-binding domain"/>
    <property type="match status" value="1"/>
</dbReference>
<keyword evidence="4 8" id="KW-0808">Transferase</keyword>